<dbReference type="AlphaFoldDB" id="A0A4S3JC59"/>
<keyword evidence="3" id="KW-1185">Reference proteome</keyword>
<gene>
    <name evidence="2" type="ORF">EYZ11_007935</name>
</gene>
<dbReference type="Proteomes" id="UP000308092">
    <property type="component" value="Unassembled WGS sequence"/>
</dbReference>
<reference evidence="2 3" key="1">
    <citation type="submission" date="2019-03" db="EMBL/GenBank/DDBJ databases">
        <title>The genome sequence of a newly discovered highly antifungal drug resistant Aspergillus species, Aspergillus tanneri NIH 1004.</title>
        <authorList>
            <person name="Mounaud S."/>
            <person name="Singh I."/>
            <person name="Joardar V."/>
            <person name="Pakala S."/>
            <person name="Pakala S."/>
            <person name="Venepally P."/>
            <person name="Hoover J."/>
            <person name="Nierman W."/>
            <person name="Chung J."/>
            <person name="Losada L."/>
        </authorList>
    </citation>
    <scope>NUCLEOTIDE SEQUENCE [LARGE SCALE GENOMIC DNA]</scope>
    <source>
        <strain evidence="2 3">NIH1004</strain>
    </source>
</reference>
<name>A0A4S3JC59_9EURO</name>
<sequence length="136" mass="15524">MDRCRCGYESATKIEVGLVSPRESDWVQWWDEPQQDQFGDEAAGVMAIDLPGGQVKEWDYNLVNQRGTDSAVQQAGWMSIIYIELPPQYQRLEESDSRYPTVEQPNDAKKLGSDMESQWSSVRSESSCTTPDLEWP</sequence>
<evidence type="ECO:0000313" key="3">
    <source>
        <dbReference type="Proteomes" id="UP000308092"/>
    </source>
</evidence>
<dbReference type="VEuPathDB" id="FungiDB:EYZ11_007935"/>
<feature type="region of interest" description="Disordered" evidence="1">
    <location>
        <begin position="94"/>
        <end position="136"/>
    </location>
</feature>
<feature type="compositionally biased region" description="Low complexity" evidence="1">
    <location>
        <begin position="117"/>
        <end position="127"/>
    </location>
</feature>
<comment type="caution">
    <text evidence="2">The sequence shown here is derived from an EMBL/GenBank/DDBJ whole genome shotgun (WGS) entry which is preliminary data.</text>
</comment>
<evidence type="ECO:0000256" key="1">
    <source>
        <dbReference type="SAM" id="MobiDB-lite"/>
    </source>
</evidence>
<protein>
    <submittedName>
        <fullName evidence="2">Uncharacterized protein</fullName>
    </submittedName>
</protein>
<proteinExistence type="predicted"/>
<evidence type="ECO:0000313" key="2">
    <source>
        <dbReference type="EMBL" id="THC92605.1"/>
    </source>
</evidence>
<dbReference type="EMBL" id="SOSA01000322">
    <property type="protein sequence ID" value="THC92605.1"/>
    <property type="molecule type" value="Genomic_DNA"/>
</dbReference>
<organism evidence="2 3">
    <name type="scientific">Aspergillus tanneri</name>
    <dbReference type="NCBI Taxonomy" id="1220188"/>
    <lineage>
        <taxon>Eukaryota</taxon>
        <taxon>Fungi</taxon>
        <taxon>Dikarya</taxon>
        <taxon>Ascomycota</taxon>
        <taxon>Pezizomycotina</taxon>
        <taxon>Eurotiomycetes</taxon>
        <taxon>Eurotiomycetidae</taxon>
        <taxon>Eurotiales</taxon>
        <taxon>Aspergillaceae</taxon>
        <taxon>Aspergillus</taxon>
        <taxon>Aspergillus subgen. Circumdati</taxon>
    </lineage>
</organism>
<accession>A0A4S3JC59</accession>